<dbReference type="CDD" id="cd16936">
    <property type="entry name" value="HATPase_RsbW-like"/>
    <property type="match status" value="1"/>
</dbReference>
<evidence type="ECO:0000313" key="5">
    <source>
        <dbReference type="EMBL" id="GHJ29846.1"/>
    </source>
</evidence>
<evidence type="ECO:0000313" key="6">
    <source>
        <dbReference type="EMBL" id="GHJ29852.1"/>
    </source>
</evidence>
<dbReference type="RefSeq" id="WP_308283223.1">
    <property type="nucleotide sequence ID" value="NZ_BNEK01000004.1"/>
</dbReference>
<name>A0ABQ3U2K0_STRHY</name>
<evidence type="ECO:0000259" key="3">
    <source>
        <dbReference type="Pfam" id="PF13581"/>
    </source>
</evidence>
<reference evidence="5" key="1">
    <citation type="submission" date="2024-05" db="EMBL/GenBank/DDBJ databases">
        <title>Whole genome shotgun sequence of Streptomyces hygroscopicus NBRC 113678.</title>
        <authorList>
            <person name="Komaki H."/>
            <person name="Tamura T."/>
        </authorList>
    </citation>
    <scope>NUCLEOTIDE SEQUENCE</scope>
    <source>
        <strain evidence="5">N11-34</strain>
    </source>
</reference>
<protein>
    <recommendedName>
        <fullName evidence="3">Histidine kinase/HSP90-like ATPase domain-containing protein</fullName>
    </recommendedName>
</protein>
<dbReference type="EMBL" id="BNEK01000005">
    <property type="protein sequence ID" value="GHJ29852.1"/>
    <property type="molecule type" value="Genomic_DNA"/>
</dbReference>
<comment type="caution">
    <text evidence="5">The sequence shown here is derived from an EMBL/GenBank/DDBJ whole genome shotgun (WGS) entry which is preliminary data.</text>
</comment>
<evidence type="ECO:0000313" key="7">
    <source>
        <dbReference type="Proteomes" id="UP001054854"/>
    </source>
</evidence>
<keyword evidence="1" id="KW-0808">Transferase</keyword>
<dbReference type="PANTHER" id="PTHR35526:SF3">
    <property type="entry name" value="ANTI-SIGMA-F FACTOR RSBW"/>
    <property type="match status" value="1"/>
</dbReference>
<dbReference type="Pfam" id="PF13581">
    <property type="entry name" value="HATPase_c_2"/>
    <property type="match status" value="1"/>
</dbReference>
<sequence length="166" mass="17871">MQPMGSNELEVVGHWAHHPRAVGQARAELRKALAGWGLVTVEGTAQIVLSELLTNAIRHTRVSAGQEIETRYLCEGDSVRIEVHDASDERPELRNPSSEVAHGRGLVLVEALADRWGVTPCPVVGKSVWAVCALEASECIPGSTGRDLEDIPGSNDSPGVERRRGP</sequence>
<dbReference type="InterPro" id="IPR003594">
    <property type="entry name" value="HATPase_dom"/>
</dbReference>
<gene>
    <name evidence="4" type="ORF">TPA0910_42700</name>
    <name evidence="5" type="ORF">TPA0910_42790</name>
    <name evidence="6" type="ORF">TPA0910_42850</name>
</gene>
<dbReference type="PANTHER" id="PTHR35526">
    <property type="entry name" value="ANTI-SIGMA-F FACTOR RSBW-RELATED"/>
    <property type="match status" value="1"/>
</dbReference>
<dbReference type="InterPro" id="IPR050267">
    <property type="entry name" value="Anti-sigma-factor_SerPK"/>
</dbReference>
<dbReference type="SUPFAM" id="SSF55874">
    <property type="entry name" value="ATPase domain of HSP90 chaperone/DNA topoisomerase II/histidine kinase"/>
    <property type="match status" value="1"/>
</dbReference>
<feature type="region of interest" description="Disordered" evidence="2">
    <location>
        <begin position="143"/>
        <end position="166"/>
    </location>
</feature>
<dbReference type="Gene3D" id="3.30.565.10">
    <property type="entry name" value="Histidine kinase-like ATPase, C-terminal domain"/>
    <property type="match status" value="1"/>
</dbReference>
<dbReference type="EMBL" id="BNEK01000004">
    <property type="protein sequence ID" value="GHJ29846.1"/>
    <property type="molecule type" value="Genomic_DNA"/>
</dbReference>
<organism evidence="5 7">
    <name type="scientific">Streptomyces hygroscopicus</name>
    <dbReference type="NCBI Taxonomy" id="1912"/>
    <lineage>
        <taxon>Bacteria</taxon>
        <taxon>Bacillati</taxon>
        <taxon>Actinomycetota</taxon>
        <taxon>Actinomycetes</taxon>
        <taxon>Kitasatosporales</taxon>
        <taxon>Streptomycetaceae</taxon>
        <taxon>Streptomyces</taxon>
        <taxon>Streptomyces violaceusniger group</taxon>
    </lineage>
</organism>
<keyword evidence="1" id="KW-0723">Serine/threonine-protein kinase</keyword>
<proteinExistence type="predicted"/>
<accession>A0ABQ3U2K0</accession>
<feature type="domain" description="Histidine kinase/HSP90-like ATPase" evidence="3">
    <location>
        <begin position="18"/>
        <end position="116"/>
    </location>
</feature>
<evidence type="ECO:0000256" key="1">
    <source>
        <dbReference type="ARBA" id="ARBA00022527"/>
    </source>
</evidence>
<evidence type="ECO:0000256" key="2">
    <source>
        <dbReference type="SAM" id="MobiDB-lite"/>
    </source>
</evidence>
<keyword evidence="7" id="KW-1185">Reference proteome</keyword>
<dbReference type="Proteomes" id="UP001054854">
    <property type="component" value="Unassembled WGS sequence"/>
</dbReference>
<evidence type="ECO:0000313" key="4">
    <source>
        <dbReference type="EMBL" id="GHJ29837.1"/>
    </source>
</evidence>
<keyword evidence="1" id="KW-0418">Kinase</keyword>
<dbReference type="EMBL" id="BNEK01000004">
    <property type="protein sequence ID" value="GHJ29837.1"/>
    <property type="molecule type" value="Genomic_DNA"/>
</dbReference>
<dbReference type="InterPro" id="IPR036890">
    <property type="entry name" value="HATPase_C_sf"/>
</dbReference>